<keyword evidence="8" id="KW-0175">Coiled coil</keyword>
<dbReference type="Pfam" id="PF00536">
    <property type="entry name" value="SAM_1"/>
    <property type="match status" value="1"/>
</dbReference>
<feature type="transmembrane region" description="Helical" evidence="14">
    <location>
        <begin position="660"/>
        <end position="683"/>
    </location>
</feature>
<feature type="compositionally biased region" description="Polar residues" evidence="13">
    <location>
        <begin position="45"/>
        <end position="67"/>
    </location>
</feature>
<reference evidence="16" key="1">
    <citation type="submission" date="2022-01" db="EMBL/GenBank/DDBJ databases">
        <authorList>
            <person name="Braso-Vives M."/>
        </authorList>
    </citation>
    <scope>NUCLEOTIDE SEQUENCE</scope>
</reference>
<evidence type="ECO:0000256" key="10">
    <source>
        <dbReference type="ARBA" id="ARBA00023180"/>
    </source>
</evidence>
<evidence type="ECO:0000256" key="14">
    <source>
        <dbReference type="SAM" id="Phobius"/>
    </source>
</evidence>
<feature type="compositionally biased region" description="Polar residues" evidence="13">
    <location>
        <begin position="304"/>
        <end position="330"/>
    </location>
</feature>
<dbReference type="PROSITE" id="PS50105">
    <property type="entry name" value="SAM_DOMAIN"/>
    <property type="match status" value="2"/>
</dbReference>
<evidence type="ECO:0000256" key="5">
    <source>
        <dbReference type="ARBA" id="ARBA00022679"/>
    </source>
</evidence>
<dbReference type="Pfam" id="PF03142">
    <property type="entry name" value="Chitin_synth_2"/>
    <property type="match status" value="1"/>
</dbReference>
<gene>
    <name evidence="16" type="primary">CASKIN2</name>
    <name evidence="16" type="ORF">BLAG_LOCUS11957</name>
</gene>
<evidence type="ECO:0000256" key="6">
    <source>
        <dbReference type="ARBA" id="ARBA00022692"/>
    </source>
</evidence>
<evidence type="ECO:0000256" key="1">
    <source>
        <dbReference type="ARBA" id="ARBA00004651"/>
    </source>
</evidence>
<evidence type="ECO:0000256" key="11">
    <source>
        <dbReference type="ARBA" id="ARBA00046329"/>
    </source>
</evidence>
<dbReference type="SUPFAM" id="SSF47769">
    <property type="entry name" value="SAM/Pointed domain"/>
    <property type="match status" value="2"/>
</dbReference>
<dbReference type="FunFam" id="3.90.550.10:FF:000139">
    <property type="entry name" value="Chitin synthase 8"/>
    <property type="match status" value="1"/>
</dbReference>
<feature type="domain" description="SAM" evidence="15">
    <location>
        <begin position="1508"/>
        <end position="1576"/>
    </location>
</feature>
<dbReference type="PANTHER" id="PTHR22914">
    <property type="entry name" value="CHITIN SYNTHASE"/>
    <property type="match status" value="1"/>
</dbReference>
<dbReference type="Gene3D" id="1.10.150.50">
    <property type="entry name" value="Transcription Factor, Ets-1"/>
    <property type="match status" value="2"/>
</dbReference>
<evidence type="ECO:0000256" key="3">
    <source>
        <dbReference type="ARBA" id="ARBA00022475"/>
    </source>
</evidence>
<feature type="transmembrane region" description="Helical" evidence="14">
    <location>
        <begin position="1678"/>
        <end position="1699"/>
    </location>
</feature>
<dbReference type="Pfam" id="PF07647">
    <property type="entry name" value="SAM_2"/>
    <property type="match status" value="1"/>
</dbReference>
<keyword evidence="4" id="KW-0328">Glycosyltransferase</keyword>
<feature type="transmembrane region" description="Helical" evidence="14">
    <location>
        <begin position="690"/>
        <end position="711"/>
    </location>
</feature>
<keyword evidence="6 14" id="KW-0812">Transmembrane</keyword>
<feature type="region of interest" description="Disordered" evidence="13">
    <location>
        <begin position="1"/>
        <end position="332"/>
    </location>
</feature>
<dbReference type="GO" id="GO:0004100">
    <property type="term" value="F:chitin synthase activity"/>
    <property type="evidence" value="ECO:0007669"/>
    <property type="project" value="UniProtKB-EC"/>
</dbReference>
<feature type="transmembrane region" description="Helical" evidence="14">
    <location>
        <begin position="617"/>
        <end position="640"/>
    </location>
</feature>
<dbReference type="Proteomes" id="UP000838412">
    <property type="component" value="Chromosome 19"/>
</dbReference>
<dbReference type="GO" id="GO:0005886">
    <property type="term" value="C:plasma membrane"/>
    <property type="evidence" value="ECO:0007669"/>
    <property type="project" value="UniProtKB-SubCell"/>
</dbReference>
<dbReference type="InterPro" id="IPR004835">
    <property type="entry name" value="Chitin_synth"/>
</dbReference>
<feature type="compositionally biased region" description="Polar residues" evidence="13">
    <location>
        <begin position="267"/>
        <end position="296"/>
    </location>
</feature>
<sequence length="1712" mass="190764">MATVEMATIVEESFGSGNDQESGMPDARDVSKGSIDDIVRKYSRIKTNNSEGTSPAVNELWSHTSPPRNGKSEERFSLNEDSSSEPDSGHFENQTTDVMKEKKPVSNSSVGGNLATNPNNEQKHGATKQSEERSAPNFEPTAQSTLHERLENPVTNATDGEEPFSNSSDKENVTTNPDNGETSGFGATKQSKENLTPNSEPQAVKDNADTFTKQGGDRNLPDDKGNEGPSANREGGPDSLPNGSVPTVTGKVDEDHETKVKQPLDSAHSSETPVVQTANLQGNPLGETSETNGSTTVEDHSSLPGRSNGQTHSQTAGTSTDLDNNPQTGAMNMADDWASRLTVSNVVVTENTESDSDETDDRCSGYLRRALRVSALAVVSLVVLCCSVACKLTLFYMEVKLFSILNKTDSSTTAAVDPTGCKPEQQEAVTIVIWLSLILVIPYVITFLRCVWISLMNWNYEPNPSRRHIVLGTLLAVLEVLSLATLVLLALPASPSIGLIVVNLVFMNTVLTKSFISYTGDNDGNTSKVKCSSLFVLFLLLLGGLAITVIPDKHWLQELRGDSFYILGSLAFLAVSWTPILHKLSVSKDNTVHPEDQERGSSSGSNKTQNNTACWKLGIITNLVKCLVWALCVFVFYPLARDQDPFCTNWYIPPVSMNDSVFVSFLANGLCGVVGYAFAILALMMRMQTLGFLLPIFLSYTAVSLFLIIGIQTPLCVHIPPVHELGVCQTNWAQWAQRDWQPFVACCLVFVFTMIGMAVQLYDVWRVETIVMEKESKLLWTPGYNSVLLDQWLLLTRRTDLPRQNEERTTPTGTETTRVFICTTMYHEIAKEMKQLMSSLWDIARTQTKKRIEETKVEFEAHIFFDDGYKNGQVQDFALQLLSIIDSMGGQGGPSLIESCEKWRTPYGLQLQWHLHSSEGAWNGGMNLTLHLKDNIKVKNKKRWSQIMYMSYVLDYVLGSQARGPTQVEALDRDTYILATDADVKFTPESAMALLDLARRDPTVGAVCGRTHPLGSGPMVWYQKFDYAVGHWYQKTANSVLGSVLCCPGCFSVYRAEALREALGTYAGGVSEAREFLMKDMGEDRWLCTLMVSNGWRLEYTAVSEDSTYCPEEFAEFYNQRRRWGPSTVANQVELLEKYFGNEMRRDSVSFLFMVYQGLLFFSGLIGPATCILIIAGGMQFFNYHNGTASAQAVSITTVVVLSLVSLLYGMICLCTSQKFQLRMAMFLSLCFAVLMTLVLVSLIEDTVVQFRCMIEGSNVSSSCIAGESGESYTPSISTLYFLALVGMYVITGLVHFTEFPNLLYGVVYFLSLPTGYILLTLYSVCNLTDRTWGTREGNSPGQSADRSLTETISDFFATICGCCQRPNPGLQEVPLQEYEEEWDSDSEDEAMDTMTTIEGEPETPRTRRRSTYAGHRVSVVSNKRSVISMAPEMARPIPIIRWLRKELREKIYLTYADKFLKEGYEDSSFIAGMTNEDLVNIGIDTDFHREKLLTEIHKLTEFELETSVPNNVAEWLKKLRLEQYTQQFKDYGVNTKADLACLRKTDLTKLMADLNITKQGHIKRIKAAIGAMTEPDELQKEKYRVKRILMRRGLKIRDLEEKDDSGEEEVQFWEALREKKLNPDLGMFTSDVDLKAKLVGLRNSALVVLLVVNVLWITIMMVLSSRPALQVLGQNPMGFLSLAVFGLVQVIQFLAMLYHRLITLLHAVARL</sequence>
<feature type="compositionally biased region" description="Basic and acidic residues" evidence="13">
    <location>
        <begin position="121"/>
        <end position="134"/>
    </location>
</feature>
<keyword evidence="9 14" id="KW-0472">Membrane</keyword>
<evidence type="ECO:0000256" key="4">
    <source>
        <dbReference type="ARBA" id="ARBA00022676"/>
    </source>
</evidence>
<feature type="compositionally biased region" description="Basic and acidic residues" evidence="13">
    <location>
        <begin position="26"/>
        <end position="40"/>
    </location>
</feature>
<keyword evidence="3" id="KW-1003">Cell membrane</keyword>
<evidence type="ECO:0000256" key="9">
    <source>
        <dbReference type="ARBA" id="ARBA00023136"/>
    </source>
</evidence>
<dbReference type="Gene3D" id="3.90.550.10">
    <property type="entry name" value="Spore Coat Polysaccharide Biosynthesis Protein SpsA, Chain A"/>
    <property type="match status" value="1"/>
</dbReference>
<feature type="compositionally biased region" description="Basic and acidic residues" evidence="13">
    <location>
        <begin position="215"/>
        <end position="226"/>
    </location>
</feature>
<feature type="compositionally biased region" description="Polar residues" evidence="13">
    <location>
        <begin position="173"/>
        <end position="182"/>
    </location>
</feature>
<evidence type="ECO:0000256" key="8">
    <source>
        <dbReference type="ARBA" id="ARBA00023054"/>
    </source>
</evidence>
<name>A0A8J9ZBT6_BRALA</name>
<dbReference type="SMART" id="SM00454">
    <property type="entry name" value="SAM"/>
    <property type="match status" value="2"/>
</dbReference>
<evidence type="ECO:0000256" key="7">
    <source>
        <dbReference type="ARBA" id="ARBA00022989"/>
    </source>
</evidence>
<feature type="transmembrane region" description="Helical" evidence="14">
    <location>
        <begin position="375"/>
        <end position="397"/>
    </location>
</feature>
<comment type="catalytic activity">
    <reaction evidence="12">
        <text>[(1-&gt;4)-N-acetyl-beta-D-glucosaminyl](n) + UDP-N-acetyl-alpha-D-glucosamine = [(1-&gt;4)-N-acetyl-beta-D-glucosaminyl](n+1) + UDP + H(+)</text>
        <dbReference type="Rhea" id="RHEA:16637"/>
        <dbReference type="Rhea" id="RHEA-COMP:9593"/>
        <dbReference type="Rhea" id="RHEA-COMP:9595"/>
        <dbReference type="ChEBI" id="CHEBI:15378"/>
        <dbReference type="ChEBI" id="CHEBI:17029"/>
        <dbReference type="ChEBI" id="CHEBI:57705"/>
        <dbReference type="ChEBI" id="CHEBI:58223"/>
        <dbReference type="EC" id="2.4.1.16"/>
    </reaction>
</comment>
<evidence type="ECO:0000256" key="2">
    <source>
        <dbReference type="ARBA" id="ARBA00012543"/>
    </source>
</evidence>
<feature type="transmembrane region" description="Helical" evidence="14">
    <location>
        <begin position="469"/>
        <end position="491"/>
    </location>
</feature>
<dbReference type="FunFam" id="1.10.150.50:FF:000142">
    <property type="entry name" value="Uncharacterized protein"/>
    <property type="match status" value="1"/>
</dbReference>
<comment type="subcellular location">
    <subcellularLocation>
        <location evidence="1">Cell membrane</location>
        <topology evidence="1">Multi-pass membrane protein</topology>
    </subcellularLocation>
</comment>
<evidence type="ECO:0000256" key="12">
    <source>
        <dbReference type="ARBA" id="ARBA00048014"/>
    </source>
</evidence>
<feature type="transmembrane region" description="Helical" evidence="14">
    <location>
        <begin position="1224"/>
        <end position="1243"/>
    </location>
</feature>
<evidence type="ECO:0000256" key="13">
    <source>
        <dbReference type="SAM" id="MobiDB-lite"/>
    </source>
</evidence>
<keyword evidence="5" id="KW-0808">Transferase</keyword>
<protein>
    <recommendedName>
        <fullName evidence="2">chitin synthase</fullName>
        <ecNumber evidence="2">2.4.1.16</ecNumber>
    </recommendedName>
</protein>
<dbReference type="OrthoDB" id="370884at2759"/>
<feature type="transmembrane region" description="Helical" evidence="14">
    <location>
        <begin position="1151"/>
        <end position="1177"/>
    </location>
</feature>
<keyword evidence="17" id="KW-1185">Reference proteome</keyword>
<feature type="transmembrane region" description="Helical" evidence="14">
    <location>
        <begin position="531"/>
        <end position="551"/>
    </location>
</feature>
<feature type="transmembrane region" description="Helical" evidence="14">
    <location>
        <begin position="1189"/>
        <end position="1212"/>
    </location>
</feature>
<dbReference type="EMBL" id="OV696704">
    <property type="protein sequence ID" value="CAH1251630.1"/>
    <property type="molecule type" value="Genomic_DNA"/>
</dbReference>
<evidence type="ECO:0000259" key="15">
    <source>
        <dbReference type="PROSITE" id="PS50105"/>
    </source>
</evidence>
<feature type="transmembrane region" description="Helical" evidence="14">
    <location>
        <begin position="428"/>
        <end position="448"/>
    </location>
</feature>
<dbReference type="InterPro" id="IPR029044">
    <property type="entry name" value="Nucleotide-diphossugar_trans"/>
</dbReference>
<keyword evidence="10" id="KW-0325">Glycoprotein</keyword>
<dbReference type="InterPro" id="IPR001660">
    <property type="entry name" value="SAM"/>
</dbReference>
<dbReference type="InterPro" id="IPR013761">
    <property type="entry name" value="SAM/pointed_sf"/>
</dbReference>
<dbReference type="GO" id="GO:0006031">
    <property type="term" value="P:chitin biosynthetic process"/>
    <property type="evidence" value="ECO:0007669"/>
    <property type="project" value="TreeGrafter"/>
</dbReference>
<feature type="compositionally biased region" description="Polar residues" evidence="13">
    <location>
        <begin position="105"/>
        <end position="120"/>
    </location>
</feature>
<feature type="transmembrane region" description="Helical" evidence="14">
    <location>
        <begin position="740"/>
        <end position="762"/>
    </location>
</feature>
<dbReference type="CDD" id="cd09487">
    <property type="entry name" value="SAM_superfamily"/>
    <property type="match status" value="1"/>
</dbReference>
<feature type="transmembrane region" description="Helical" evidence="14">
    <location>
        <begin position="497"/>
        <end position="519"/>
    </location>
</feature>
<dbReference type="FunFam" id="1.10.150.50:FF:000071">
    <property type="entry name" value="Caskin, isoform D"/>
    <property type="match status" value="1"/>
</dbReference>
<proteinExistence type="inferred from homology"/>
<feature type="transmembrane region" description="Helical" evidence="14">
    <location>
        <begin position="1303"/>
        <end position="1326"/>
    </location>
</feature>
<dbReference type="EC" id="2.4.1.16" evidence="2"/>
<feature type="compositionally biased region" description="Basic and acidic residues" evidence="13">
    <location>
        <begin position="251"/>
        <end position="262"/>
    </location>
</feature>
<feature type="transmembrane region" description="Helical" evidence="14">
    <location>
        <begin position="563"/>
        <end position="581"/>
    </location>
</feature>
<organism evidence="16 17">
    <name type="scientific">Branchiostoma lanceolatum</name>
    <name type="common">Common lancelet</name>
    <name type="synonym">Amphioxus lanceolatum</name>
    <dbReference type="NCBI Taxonomy" id="7740"/>
    <lineage>
        <taxon>Eukaryota</taxon>
        <taxon>Metazoa</taxon>
        <taxon>Chordata</taxon>
        <taxon>Cephalochordata</taxon>
        <taxon>Leptocardii</taxon>
        <taxon>Amphioxiformes</taxon>
        <taxon>Branchiostomatidae</taxon>
        <taxon>Branchiostoma</taxon>
    </lineage>
</organism>
<dbReference type="SUPFAM" id="SSF53448">
    <property type="entry name" value="Nucleotide-diphospho-sugar transferases"/>
    <property type="match status" value="1"/>
</dbReference>
<evidence type="ECO:0000313" key="17">
    <source>
        <dbReference type="Proteomes" id="UP000838412"/>
    </source>
</evidence>
<feature type="transmembrane region" description="Helical" evidence="14">
    <location>
        <begin position="1646"/>
        <end position="1666"/>
    </location>
</feature>
<comment type="similarity">
    <text evidence="11">Belongs to the chitin synthase family. Class IV subfamily.</text>
</comment>
<accession>A0A8J9ZBT6</accession>
<evidence type="ECO:0000313" key="16">
    <source>
        <dbReference type="EMBL" id="CAH1251630.1"/>
    </source>
</evidence>
<keyword evidence="7 14" id="KW-1133">Transmembrane helix</keyword>
<dbReference type="PANTHER" id="PTHR22914:SF41">
    <property type="entry name" value="CHITIN SYNTHASE 7"/>
    <property type="match status" value="1"/>
</dbReference>
<feature type="domain" description="SAM" evidence="15">
    <location>
        <begin position="1440"/>
        <end position="1503"/>
    </location>
</feature>